<evidence type="ECO:0000313" key="3">
    <source>
        <dbReference type="EMBL" id="EXL65662.1"/>
    </source>
</evidence>
<dbReference type="EMBL" id="KK033578">
    <property type="protein sequence ID" value="EXL65662.1"/>
    <property type="molecule type" value="Genomic_DNA"/>
</dbReference>
<protein>
    <submittedName>
        <fullName evidence="3">Uncharacterized protein</fullName>
    </submittedName>
</protein>
<proteinExistence type="inferred from homology"/>
<dbReference type="InterPro" id="IPR036291">
    <property type="entry name" value="NAD(P)-bd_dom_sf"/>
</dbReference>
<gene>
    <name evidence="3" type="ORF">FOPG_18117</name>
</gene>
<dbReference type="Pfam" id="PF00106">
    <property type="entry name" value="adh_short"/>
    <property type="match status" value="1"/>
</dbReference>
<keyword evidence="2" id="KW-0560">Oxidoreductase</keyword>
<dbReference type="Proteomes" id="UP000030676">
    <property type="component" value="Unassembled WGS sequence"/>
</dbReference>
<accession>X0GPU7</accession>
<organism evidence="3">
    <name type="scientific">Fusarium oxysporum f. sp. conglutinans race 2 54008</name>
    <dbReference type="NCBI Taxonomy" id="1089457"/>
    <lineage>
        <taxon>Eukaryota</taxon>
        <taxon>Fungi</taxon>
        <taxon>Dikarya</taxon>
        <taxon>Ascomycota</taxon>
        <taxon>Pezizomycotina</taxon>
        <taxon>Sordariomycetes</taxon>
        <taxon>Hypocreomycetidae</taxon>
        <taxon>Hypocreales</taxon>
        <taxon>Nectriaceae</taxon>
        <taxon>Fusarium</taxon>
        <taxon>Fusarium oxysporum species complex</taxon>
    </lineage>
</organism>
<evidence type="ECO:0000256" key="2">
    <source>
        <dbReference type="ARBA" id="ARBA00023002"/>
    </source>
</evidence>
<evidence type="ECO:0000256" key="1">
    <source>
        <dbReference type="ARBA" id="ARBA00006484"/>
    </source>
</evidence>
<dbReference type="Gene3D" id="3.40.50.720">
    <property type="entry name" value="NAD(P)-binding Rossmann-like Domain"/>
    <property type="match status" value="1"/>
</dbReference>
<dbReference type="HOGENOM" id="CLU_010194_8_2_1"/>
<dbReference type="SUPFAM" id="SSF51735">
    <property type="entry name" value="NAD(P)-binding Rossmann-fold domains"/>
    <property type="match status" value="1"/>
</dbReference>
<dbReference type="PANTHER" id="PTHR42901:SF1">
    <property type="entry name" value="ALCOHOL DEHYDROGENASE"/>
    <property type="match status" value="1"/>
</dbReference>
<dbReference type="AlphaFoldDB" id="X0GPU7"/>
<sequence length="405" mass="43665">MKVSLRWYPKVNRTNREIFQFTSLFTLIMSVAGTSAQKVAVEEWLSGTCDGRPFITANVDGGPDGTACVGVEQFPATNMKVRLIEGCGKGKAPVIKVSTGDCSDFAAAPYEAIDPSRSVLKQSGRTVVITGGNSGIGYAIARGFIKADAARVSIIGRRKDVVVSAASKLQDEARQLGKQAVVQGRTCDISDLSSTADFWGSLQSEGIFVDVLLLNAAAFGAGEPILQGGLSKVWGDFESNVRSTLDMTERSYKQQTTETARPKFLVNISTCAAYMWTTMGPERPTYGLTKNASTLLLQQIAKDTKPNDMQVVSFHPGGVLTESAKRVGGKELKKLVFDDENLPGHFAVRAASSETSFLYGRFVWANWDVDELKSGPVGEQIDSDEHFLKVGVEGLSEKMGGMLMS</sequence>
<dbReference type="OrthoDB" id="1933717at2759"/>
<comment type="similarity">
    <text evidence="1">Belongs to the short-chain dehydrogenases/reductases (SDR) family.</text>
</comment>
<name>X0GPU7_FUSOX</name>
<dbReference type="PRINTS" id="PR00081">
    <property type="entry name" value="GDHRDH"/>
</dbReference>
<dbReference type="CDD" id="cd05233">
    <property type="entry name" value="SDR_c"/>
    <property type="match status" value="1"/>
</dbReference>
<dbReference type="GO" id="GO:0016491">
    <property type="term" value="F:oxidoreductase activity"/>
    <property type="evidence" value="ECO:0007669"/>
    <property type="project" value="UniProtKB-KW"/>
</dbReference>
<reference evidence="3" key="1">
    <citation type="submission" date="2011-11" db="EMBL/GenBank/DDBJ databases">
        <title>The Genome Sequence of Fusarium oxysporum PHW808.</title>
        <authorList>
            <consortium name="The Broad Institute Genome Sequencing Platform"/>
            <person name="Ma L.-J."/>
            <person name="Gale L.R."/>
            <person name="Schwartz D.C."/>
            <person name="Zhou S."/>
            <person name="Corby-Kistler H."/>
            <person name="Young S.K."/>
            <person name="Zeng Q."/>
            <person name="Gargeya S."/>
            <person name="Fitzgerald M."/>
            <person name="Haas B."/>
            <person name="Abouelleil A."/>
            <person name="Alvarado L."/>
            <person name="Arachchi H.M."/>
            <person name="Berlin A."/>
            <person name="Brown A."/>
            <person name="Chapman S.B."/>
            <person name="Chen Z."/>
            <person name="Dunbar C."/>
            <person name="Freedman E."/>
            <person name="Gearin G."/>
            <person name="Goldberg J."/>
            <person name="Griggs A."/>
            <person name="Gujja S."/>
            <person name="Heiman D."/>
            <person name="Howarth C."/>
            <person name="Larson L."/>
            <person name="Lui A."/>
            <person name="MacDonald P.J.P."/>
            <person name="Montmayeur A."/>
            <person name="Murphy C."/>
            <person name="Neiman D."/>
            <person name="Pearson M."/>
            <person name="Priest M."/>
            <person name="Roberts A."/>
            <person name="Saif S."/>
            <person name="Shea T."/>
            <person name="Shenoy N."/>
            <person name="Sisk P."/>
            <person name="Stolte C."/>
            <person name="Sykes S."/>
            <person name="Wortman J."/>
            <person name="Nusbaum C."/>
            <person name="Birren B."/>
        </authorList>
    </citation>
    <scope>NUCLEOTIDE SEQUENCE [LARGE SCALE GENOMIC DNA]</scope>
    <source>
        <strain evidence="3">54008</strain>
    </source>
</reference>
<reference evidence="3" key="2">
    <citation type="submission" date="2014-03" db="EMBL/GenBank/DDBJ databases">
        <title>The Genome Annotation of Fusarium oxysporum PHW808.</title>
        <authorList>
            <consortium name="The Broad Institute Genomics Platform"/>
            <person name="Ma L.-J."/>
            <person name="Corby-Kistler H."/>
            <person name="Broz K."/>
            <person name="Gale L.R."/>
            <person name="Jonkers W."/>
            <person name="O'Donnell K."/>
            <person name="Ploetz R."/>
            <person name="Steinberg C."/>
            <person name="Schwartz D.C."/>
            <person name="VanEtten H."/>
            <person name="Zhou S."/>
            <person name="Young S.K."/>
            <person name="Zeng Q."/>
            <person name="Gargeya S."/>
            <person name="Fitzgerald M."/>
            <person name="Abouelleil A."/>
            <person name="Alvarado L."/>
            <person name="Chapman S.B."/>
            <person name="Gainer-Dewar J."/>
            <person name="Goldberg J."/>
            <person name="Griggs A."/>
            <person name="Gujja S."/>
            <person name="Hansen M."/>
            <person name="Howarth C."/>
            <person name="Imamovic A."/>
            <person name="Ireland A."/>
            <person name="Larimer J."/>
            <person name="McCowan C."/>
            <person name="Murphy C."/>
            <person name="Pearson M."/>
            <person name="Poon T.W."/>
            <person name="Priest M."/>
            <person name="Roberts A."/>
            <person name="Saif S."/>
            <person name="Shea T."/>
            <person name="Sykes S."/>
            <person name="Wortman J."/>
            <person name="Nusbaum C."/>
            <person name="Birren B."/>
        </authorList>
    </citation>
    <scope>NUCLEOTIDE SEQUENCE</scope>
    <source>
        <strain evidence="3">54008</strain>
    </source>
</reference>
<dbReference type="PANTHER" id="PTHR42901">
    <property type="entry name" value="ALCOHOL DEHYDROGENASE"/>
    <property type="match status" value="1"/>
</dbReference>
<dbReference type="InterPro" id="IPR002347">
    <property type="entry name" value="SDR_fam"/>
</dbReference>